<comment type="similarity">
    <text evidence="1">Belongs to the heat shock protein 90 family.</text>
</comment>
<dbReference type="EMBL" id="JADBGQ010000003">
    <property type="protein sequence ID" value="KAG5407004.1"/>
    <property type="molecule type" value="Genomic_DNA"/>
</dbReference>
<evidence type="ECO:0000256" key="5">
    <source>
        <dbReference type="SAM" id="MobiDB-lite"/>
    </source>
</evidence>
<evidence type="ECO:0000256" key="3">
    <source>
        <dbReference type="ARBA" id="ARBA00022840"/>
    </source>
</evidence>
<dbReference type="SMART" id="SM00387">
    <property type="entry name" value="HATPase_c"/>
    <property type="match status" value="1"/>
</dbReference>
<dbReference type="InterPro" id="IPR037176">
    <property type="entry name" value="Osmotin/thaumatin-like_sf"/>
</dbReference>
<dbReference type="InterPro" id="IPR020568">
    <property type="entry name" value="Ribosomal_Su5_D2-typ_SF"/>
</dbReference>
<dbReference type="Gene3D" id="3.30.565.10">
    <property type="entry name" value="Histidine kinase-like ATPase, C-terminal domain"/>
    <property type="match status" value="1"/>
</dbReference>
<dbReference type="Proteomes" id="UP000823674">
    <property type="component" value="Chromosome A03"/>
</dbReference>
<keyword evidence="2" id="KW-0547">Nucleotide-binding</keyword>
<keyword evidence="6" id="KW-1133">Transmembrane helix</keyword>
<evidence type="ECO:0000259" key="7">
    <source>
        <dbReference type="SMART" id="SM00387"/>
    </source>
</evidence>
<keyword evidence="6" id="KW-0812">Transmembrane</keyword>
<dbReference type="Pfam" id="PF00314">
    <property type="entry name" value="Thaumatin"/>
    <property type="match status" value="1"/>
</dbReference>
<dbReference type="SMART" id="SM00205">
    <property type="entry name" value="THN"/>
    <property type="match status" value="1"/>
</dbReference>
<dbReference type="Pfam" id="PF00183">
    <property type="entry name" value="HSP90"/>
    <property type="match status" value="2"/>
</dbReference>
<protein>
    <recommendedName>
        <fullName evidence="7">Histidine kinase/HSP90-like ATPase domain-containing protein</fullName>
    </recommendedName>
</protein>
<dbReference type="InterPro" id="IPR036890">
    <property type="entry name" value="HATPase_C_sf"/>
</dbReference>
<proteinExistence type="inferred from homology"/>
<dbReference type="InterPro" id="IPR001404">
    <property type="entry name" value="Hsp90_fam"/>
</dbReference>
<keyword evidence="3" id="KW-0067">ATP-binding</keyword>
<dbReference type="SUPFAM" id="SSF49870">
    <property type="entry name" value="Osmotin, thaumatin-like protein"/>
    <property type="match status" value="1"/>
</dbReference>
<dbReference type="InterPro" id="IPR019805">
    <property type="entry name" value="Heat_shock_protein_90_CS"/>
</dbReference>
<evidence type="ECO:0000313" key="9">
    <source>
        <dbReference type="Proteomes" id="UP000823674"/>
    </source>
</evidence>
<dbReference type="PRINTS" id="PR00775">
    <property type="entry name" value="HEATSHOCK90"/>
</dbReference>
<dbReference type="CDD" id="cd16927">
    <property type="entry name" value="HATPase_Hsp90-like"/>
    <property type="match status" value="1"/>
</dbReference>
<feature type="transmembrane region" description="Helical" evidence="6">
    <location>
        <begin position="612"/>
        <end position="635"/>
    </location>
</feature>
<dbReference type="InterPro" id="IPR020575">
    <property type="entry name" value="Hsp90_N"/>
</dbReference>
<feature type="region of interest" description="Disordered" evidence="5">
    <location>
        <begin position="441"/>
        <end position="461"/>
    </location>
</feature>
<dbReference type="PROSITE" id="PS00298">
    <property type="entry name" value="HSP90"/>
    <property type="match status" value="1"/>
</dbReference>
<dbReference type="Gene3D" id="1.20.120.790">
    <property type="entry name" value="Heat shock protein 90, C-terminal domain"/>
    <property type="match status" value="1"/>
</dbReference>
<dbReference type="Pfam" id="PF02518">
    <property type="entry name" value="HATPase_c"/>
    <property type="match status" value="1"/>
</dbReference>
<reference evidence="8 9" key="1">
    <citation type="submission" date="2021-03" db="EMBL/GenBank/DDBJ databases">
        <authorList>
            <person name="King G.J."/>
            <person name="Bancroft I."/>
            <person name="Baten A."/>
            <person name="Bloomfield J."/>
            <person name="Borpatragohain P."/>
            <person name="He Z."/>
            <person name="Irish N."/>
            <person name="Irwin J."/>
            <person name="Liu K."/>
            <person name="Mauleon R.P."/>
            <person name="Moore J."/>
            <person name="Morris R."/>
            <person name="Ostergaard L."/>
            <person name="Wang B."/>
            <person name="Wells R."/>
        </authorList>
    </citation>
    <scope>NUCLEOTIDE SEQUENCE [LARGE SCALE GENOMIC DNA]</scope>
    <source>
        <strain evidence="8">R-o-18</strain>
        <tissue evidence="8">Leaf</tissue>
    </source>
</reference>
<feature type="compositionally biased region" description="Basic and acidic residues" evidence="5">
    <location>
        <begin position="447"/>
        <end position="461"/>
    </location>
</feature>
<dbReference type="InterPro" id="IPR037196">
    <property type="entry name" value="HSP90_C"/>
</dbReference>
<sequence length="925" mass="103493">MQKIVPTKLQIHQRLRRNSAVTAVYPLIQMLFIESESISKKSLRSNTEKFEFQAEVSRLMDIIINSLYSNKDIFLRELISNASDALDKIRFLALTDKEVLGEGDTAKLEIQIKLDKAKKILSIRDRGIGMTKEDLIKNLGTIAKSGTSAFVEKMQSSGDLNLIGQFGVGFYSTYLVADYIEADGKFAVSEDTWNEPLGRGTEIRLHLRDEAGEYLEESKLKDLVKRYSEFINFPIHLWASKEVETEVPVEEDESTEEETETPSTEEEKEEDAEDEDSEKKQKTKKVKETVYEWELLNDVKAIWLRSPKEVTEEEYTKFYHSLSKDFSEEKPMAWSHFNAEGDVEFKAVLYVPPKAPHDLYESYYNSNKANLKLYVRRVFISDEFDELLPKYLSFLKGLVDSDTLPLNVSREMLQQHSSLKTIKKKLIRKALDMIRKLAEEDPDEVHDDDKKDVEKSGENDEKKGQYSKFWNEFGKSIKLGIIEDASNRNRLAKLLRFETYNKVRWKTDFPGSDESVKETAQLMYQTALIESGFVLNDPKDFAGRIYNSVKSSLKISPDAVAEEEVEAEETETSEEAAEAKSDDLAGGLNIEAEQVEEETPTKDELRKNKIKVMIITVLHSLVSFYFIIIPTLIFFHGSNGATITIVNRCSFTVWPGILPNSGSGDIGTTGFELASGGARSFQAPASWSGRFWARTGCNFDSQTGQGTCLTGDCGSNQVECNGSGAKPPATLAEFTIGSGPEDPTRKQDFYDVSLVDGYNVPMVVEASGGSEGNCLTTGCVTDLNQRCPAELRFGSGSACKSACEAFGSPEYCCSGAYASPTECKPSMYSEIFKTACPRSYSYAFDDATSTFTCTSADYTITLCPYLPSQKSAANGWREGSGSAGSSPSPLSTWLSDVFSSGSSYIHKSSKYLPIFCCIFLLLWWF</sequence>
<dbReference type="PANTHER" id="PTHR11528">
    <property type="entry name" value="HEAT SHOCK PROTEIN 90 FAMILY MEMBER"/>
    <property type="match status" value="1"/>
</dbReference>
<evidence type="ECO:0000256" key="6">
    <source>
        <dbReference type="SAM" id="Phobius"/>
    </source>
</evidence>
<organism evidence="8 9">
    <name type="scientific">Brassica rapa subsp. trilocularis</name>
    <dbReference type="NCBI Taxonomy" id="1813537"/>
    <lineage>
        <taxon>Eukaryota</taxon>
        <taxon>Viridiplantae</taxon>
        <taxon>Streptophyta</taxon>
        <taxon>Embryophyta</taxon>
        <taxon>Tracheophyta</taxon>
        <taxon>Spermatophyta</taxon>
        <taxon>Magnoliopsida</taxon>
        <taxon>eudicotyledons</taxon>
        <taxon>Gunneridae</taxon>
        <taxon>Pentapetalae</taxon>
        <taxon>rosids</taxon>
        <taxon>malvids</taxon>
        <taxon>Brassicales</taxon>
        <taxon>Brassicaceae</taxon>
        <taxon>Brassiceae</taxon>
        <taxon>Brassica</taxon>
    </lineage>
</organism>
<name>A0ABQ7N7Y9_BRACM</name>
<feature type="region of interest" description="Disordered" evidence="5">
    <location>
        <begin position="244"/>
        <end position="283"/>
    </location>
</feature>
<dbReference type="NCBIfam" id="NF003555">
    <property type="entry name" value="PRK05218.1"/>
    <property type="match status" value="1"/>
</dbReference>
<feature type="domain" description="Histidine kinase/HSP90-like ATPase" evidence="7">
    <location>
        <begin position="70"/>
        <end position="211"/>
    </location>
</feature>
<dbReference type="Gene3D" id="2.60.110.10">
    <property type="entry name" value="Thaumatin"/>
    <property type="match status" value="1"/>
</dbReference>
<dbReference type="InterPro" id="IPR003594">
    <property type="entry name" value="HATPase_dom"/>
</dbReference>
<keyword evidence="9" id="KW-1185">Reference proteome</keyword>
<evidence type="ECO:0000313" key="8">
    <source>
        <dbReference type="EMBL" id="KAG5407004.1"/>
    </source>
</evidence>
<gene>
    <name evidence="8" type="primary">A03p059360.1_BraROA</name>
    <name evidence="8" type="ORF">IGI04_013123</name>
</gene>
<feature type="compositionally biased region" description="Acidic residues" evidence="5">
    <location>
        <begin position="245"/>
        <end position="276"/>
    </location>
</feature>
<evidence type="ECO:0000256" key="1">
    <source>
        <dbReference type="ARBA" id="ARBA00008239"/>
    </source>
</evidence>
<accession>A0ABQ7N7Y9</accession>
<evidence type="ECO:0000256" key="4">
    <source>
        <dbReference type="ARBA" id="ARBA00023186"/>
    </source>
</evidence>
<dbReference type="InterPro" id="IPR001938">
    <property type="entry name" value="Thaumatin"/>
</dbReference>
<dbReference type="PROSITE" id="PS51367">
    <property type="entry name" value="THAUMATIN_2"/>
    <property type="match status" value="1"/>
</dbReference>
<keyword evidence="4" id="KW-0143">Chaperone</keyword>
<dbReference type="SUPFAM" id="SSF54211">
    <property type="entry name" value="Ribosomal protein S5 domain 2-like"/>
    <property type="match status" value="1"/>
</dbReference>
<dbReference type="SUPFAM" id="SSF55874">
    <property type="entry name" value="ATPase domain of HSP90 chaperone/DNA topoisomerase II/histidine kinase"/>
    <property type="match status" value="1"/>
</dbReference>
<comment type="caution">
    <text evidence="8">The sequence shown here is derived from an EMBL/GenBank/DDBJ whole genome shotgun (WGS) entry which is preliminary data.</text>
</comment>
<dbReference type="Gene3D" id="3.30.230.80">
    <property type="match status" value="1"/>
</dbReference>
<dbReference type="CDD" id="cd09218">
    <property type="entry name" value="TLP-PA"/>
    <property type="match status" value="1"/>
</dbReference>
<keyword evidence="6" id="KW-0472">Membrane</keyword>
<evidence type="ECO:0000256" key="2">
    <source>
        <dbReference type="ARBA" id="ARBA00022741"/>
    </source>
</evidence>